<proteinExistence type="predicted"/>
<evidence type="ECO:0008006" key="3">
    <source>
        <dbReference type="Google" id="ProtNLM"/>
    </source>
</evidence>
<name>A0ABW6VMC0_MICFU</name>
<dbReference type="RefSeq" id="WP_387348139.1">
    <property type="nucleotide sequence ID" value="NZ_JBIAXI010000049.1"/>
</dbReference>
<comment type="caution">
    <text evidence="1">The sequence shown here is derived from an EMBL/GenBank/DDBJ whole genome shotgun (WGS) entry which is preliminary data.</text>
</comment>
<organism evidence="1 2">
    <name type="scientific">Microtetraspora fusca</name>
    <dbReference type="NCBI Taxonomy" id="1997"/>
    <lineage>
        <taxon>Bacteria</taxon>
        <taxon>Bacillati</taxon>
        <taxon>Actinomycetota</taxon>
        <taxon>Actinomycetes</taxon>
        <taxon>Streptosporangiales</taxon>
        <taxon>Streptosporangiaceae</taxon>
        <taxon>Microtetraspora</taxon>
    </lineage>
</organism>
<evidence type="ECO:0000313" key="2">
    <source>
        <dbReference type="Proteomes" id="UP001602119"/>
    </source>
</evidence>
<reference evidence="1 2" key="1">
    <citation type="submission" date="2024-10" db="EMBL/GenBank/DDBJ databases">
        <title>The Natural Products Discovery Center: Release of the First 8490 Sequenced Strains for Exploring Actinobacteria Biosynthetic Diversity.</title>
        <authorList>
            <person name="Kalkreuter E."/>
            <person name="Kautsar S.A."/>
            <person name="Yang D."/>
            <person name="Bader C.D."/>
            <person name="Teijaro C.N."/>
            <person name="Fluegel L."/>
            <person name="Davis C.M."/>
            <person name="Simpson J.R."/>
            <person name="Lauterbach L."/>
            <person name="Steele A.D."/>
            <person name="Gui C."/>
            <person name="Meng S."/>
            <person name="Li G."/>
            <person name="Viehrig K."/>
            <person name="Ye F."/>
            <person name="Su P."/>
            <person name="Kiefer A.F."/>
            <person name="Nichols A."/>
            <person name="Cepeda A.J."/>
            <person name="Yan W."/>
            <person name="Fan B."/>
            <person name="Jiang Y."/>
            <person name="Adhikari A."/>
            <person name="Zheng C.-J."/>
            <person name="Schuster L."/>
            <person name="Cowan T.M."/>
            <person name="Smanski M.J."/>
            <person name="Chevrette M.G."/>
            <person name="De Carvalho L.P.S."/>
            <person name="Shen B."/>
        </authorList>
    </citation>
    <scope>NUCLEOTIDE SEQUENCE [LARGE SCALE GENOMIC DNA]</scope>
    <source>
        <strain evidence="1 2">NPDC001281</strain>
    </source>
</reference>
<dbReference type="EMBL" id="JBIAXI010000049">
    <property type="protein sequence ID" value="MFF4779393.1"/>
    <property type="molecule type" value="Genomic_DNA"/>
</dbReference>
<protein>
    <recommendedName>
        <fullName evidence="3">DUF222 domain-containing protein</fullName>
    </recommendedName>
</protein>
<keyword evidence="2" id="KW-1185">Reference proteome</keyword>
<evidence type="ECO:0000313" key="1">
    <source>
        <dbReference type="EMBL" id="MFF4779393.1"/>
    </source>
</evidence>
<sequence length="190" mass="21032">MTDVLRRNAFLVDALGSSMRSGDHGLKTVPGLLRKILSERSWREFITQRGLHVRHERFVDFVQAPPLKGLGATMELIDRIVGRDDPELLALLRDAKRVGRGHRRDSDSESLDSETAAYTATRLAAVAPDELAAVQRGEKSIHAAALAAGIRRRRVPVRLDSAESAAKTLRAHMEPDELQKLARLLTSAEE</sequence>
<dbReference type="Proteomes" id="UP001602119">
    <property type="component" value="Unassembled WGS sequence"/>
</dbReference>
<gene>
    <name evidence="1" type="ORF">ACFY05_41920</name>
</gene>
<accession>A0ABW6VMC0</accession>